<reference evidence="2" key="1">
    <citation type="journal article" date="2020" name="Stud. Mycol.">
        <title>101 Dothideomycetes genomes: a test case for predicting lifestyles and emergence of pathogens.</title>
        <authorList>
            <person name="Haridas S."/>
            <person name="Albert R."/>
            <person name="Binder M."/>
            <person name="Bloem J."/>
            <person name="Labutti K."/>
            <person name="Salamov A."/>
            <person name="Andreopoulos B."/>
            <person name="Baker S."/>
            <person name="Barry K."/>
            <person name="Bills G."/>
            <person name="Bluhm B."/>
            <person name="Cannon C."/>
            <person name="Castanera R."/>
            <person name="Culley D."/>
            <person name="Daum C."/>
            <person name="Ezra D."/>
            <person name="Gonzalez J."/>
            <person name="Henrissat B."/>
            <person name="Kuo A."/>
            <person name="Liang C."/>
            <person name="Lipzen A."/>
            <person name="Lutzoni F."/>
            <person name="Magnuson J."/>
            <person name="Mondo S."/>
            <person name="Nolan M."/>
            <person name="Ohm R."/>
            <person name="Pangilinan J."/>
            <person name="Park H.-J."/>
            <person name="Ramirez L."/>
            <person name="Alfaro M."/>
            <person name="Sun H."/>
            <person name="Tritt A."/>
            <person name="Yoshinaga Y."/>
            <person name="Zwiers L.-H."/>
            <person name="Turgeon B."/>
            <person name="Goodwin S."/>
            <person name="Spatafora J."/>
            <person name="Crous P."/>
            <person name="Grigoriev I."/>
        </authorList>
    </citation>
    <scope>NUCLEOTIDE SEQUENCE</scope>
    <source>
        <strain evidence="2">CBS 119925</strain>
    </source>
</reference>
<dbReference type="EMBL" id="MU006567">
    <property type="protein sequence ID" value="KAF2749141.1"/>
    <property type="molecule type" value="Genomic_DNA"/>
</dbReference>
<feature type="transmembrane region" description="Helical" evidence="1">
    <location>
        <begin position="40"/>
        <end position="58"/>
    </location>
</feature>
<dbReference type="Proteomes" id="UP000799440">
    <property type="component" value="Unassembled WGS sequence"/>
</dbReference>
<evidence type="ECO:0000256" key="1">
    <source>
        <dbReference type="SAM" id="Phobius"/>
    </source>
</evidence>
<organism evidence="2 3">
    <name type="scientific">Sporormia fimetaria CBS 119925</name>
    <dbReference type="NCBI Taxonomy" id="1340428"/>
    <lineage>
        <taxon>Eukaryota</taxon>
        <taxon>Fungi</taxon>
        <taxon>Dikarya</taxon>
        <taxon>Ascomycota</taxon>
        <taxon>Pezizomycotina</taxon>
        <taxon>Dothideomycetes</taxon>
        <taxon>Pleosporomycetidae</taxon>
        <taxon>Pleosporales</taxon>
        <taxon>Sporormiaceae</taxon>
        <taxon>Sporormia</taxon>
    </lineage>
</organism>
<dbReference type="AlphaFoldDB" id="A0A6A6VIV8"/>
<name>A0A6A6VIV8_9PLEO</name>
<evidence type="ECO:0000313" key="2">
    <source>
        <dbReference type="EMBL" id="KAF2749141.1"/>
    </source>
</evidence>
<keyword evidence="1" id="KW-1133">Transmembrane helix</keyword>
<accession>A0A6A6VIV8</accession>
<evidence type="ECO:0000313" key="3">
    <source>
        <dbReference type="Proteomes" id="UP000799440"/>
    </source>
</evidence>
<proteinExistence type="predicted"/>
<keyword evidence="1" id="KW-0472">Membrane</keyword>
<gene>
    <name evidence="2" type="ORF">M011DRAFT_466259</name>
</gene>
<keyword evidence="3" id="KW-1185">Reference proteome</keyword>
<keyword evidence="1" id="KW-0812">Transmembrane</keyword>
<protein>
    <submittedName>
        <fullName evidence="2">Uncharacterized protein</fullName>
    </submittedName>
</protein>
<sequence>MSKSWFSEVVGRVFDTDGFRDFWSRVTGVGVLDTGDYRDFWSRSTAVAILWFLFSFACR</sequence>